<dbReference type="RefSeq" id="WP_145187484.1">
    <property type="nucleotide sequence ID" value="NZ_CP036290.1"/>
</dbReference>
<dbReference type="AlphaFoldDB" id="A0A518D0I5"/>
<name>A0A518D0I5_9BACT</name>
<dbReference type="EMBL" id="CP036290">
    <property type="protein sequence ID" value="QDU84980.1"/>
    <property type="molecule type" value="Genomic_DNA"/>
</dbReference>
<proteinExistence type="predicted"/>
<dbReference type="OrthoDB" id="10012980at2"/>
<evidence type="ECO:0000313" key="2">
    <source>
        <dbReference type="Proteomes" id="UP000319342"/>
    </source>
</evidence>
<accession>A0A518D0I5</accession>
<reference evidence="1 2" key="1">
    <citation type="submission" date="2019-02" db="EMBL/GenBank/DDBJ databases">
        <title>Deep-cultivation of Planctomycetes and their phenomic and genomic characterization uncovers novel biology.</title>
        <authorList>
            <person name="Wiegand S."/>
            <person name="Jogler M."/>
            <person name="Boedeker C."/>
            <person name="Pinto D."/>
            <person name="Vollmers J."/>
            <person name="Rivas-Marin E."/>
            <person name="Kohn T."/>
            <person name="Peeters S.H."/>
            <person name="Heuer A."/>
            <person name="Rast P."/>
            <person name="Oberbeckmann S."/>
            <person name="Bunk B."/>
            <person name="Jeske O."/>
            <person name="Meyerdierks A."/>
            <person name="Storesund J.E."/>
            <person name="Kallscheuer N."/>
            <person name="Luecker S."/>
            <person name="Lage O.M."/>
            <person name="Pohl T."/>
            <person name="Merkel B.J."/>
            <person name="Hornburger P."/>
            <person name="Mueller R.-W."/>
            <person name="Bruemmer F."/>
            <person name="Labrenz M."/>
            <person name="Spormann A.M."/>
            <person name="Op den Camp H."/>
            <person name="Overmann J."/>
            <person name="Amann R."/>
            <person name="Jetten M.S.M."/>
            <person name="Mascher T."/>
            <person name="Medema M.H."/>
            <person name="Devos D.P."/>
            <person name="Kaster A.-K."/>
            <person name="Ovreas L."/>
            <person name="Rohde M."/>
            <person name="Galperin M.Y."/>
            <person name="Jogler C."/>
        </authorList>
    </citation>
    <scope>NUCLEOTIDE SEQUENCE [LARGE SCALE GENOMIC DNA]</scope>
    <source>
        <strain evidence="1 2">Pla163</strain>
    </source>
</reference>
<organism evidence="1 2">
    <name type="scientific">Rohdeia mirabilis</name>
    <dbReference type="NCBI Taxonomy" id="2528008"/>
    <lineage>
        <taxon>Bacteria</taxon>
        <taxon>Pseudomonadati</taxon>
        <taxon>Planctomycetota</taxon>
        <taxon>Planctomycetia</taxon>
        <taxon>Planctomycetia incertae sedis</taxon>
        <taxon>Rohdeia</taxon>
    </lineage>
</organism>
<dbReference type="SUPFAM" id="SSF48452">
    <property type="entry name" value="TPR-like"/>
    <property type="match status" value="1"/>
</dbReference>
<dbReference type="Proteomes" id="UP000319342">
    <property type="component" value="Chromosome"/>
</dbReference>
<protein>
    <recommendedName>
        <fullName evidence="3">Tetratricopeptide repeat protein</fullName>
    </recommendedName>
</protein>
<sequence length="191" mass="19970">MAFAPATQDDAWERATALETLDPVAAAKAVLEALAATTGELSGNQQALGFRLGAALAESGDPTDAAVLQLALHERVGADWSAINATITLMRLGRLDEAAALLLEHEPRASEPADVANYRGLVAMARADVTAARQHFSRALVHGSRDAGLSLARLDLLTGHPSAARAGFRPSVDDAAPHAWALRGWALTLLP</sequence>
<evidence type="ECO:0000313" key="1">
    <source>
        <dbReference type="EMBL" id="QDU84980.1"/>
    </source>
</evidence>
<evidence type="ECO:0008006" key="3">
    <source>
        <dbReference type="Google" id="ProtNLM"/>
    </source>
</evidence>
<gene>
    <name evidence="1" type="ORF">Pla163_21000</name>
</gene>
<dbReference type="InterPro" id="IPR011990">
    <property type="entry name" value="TPR-like_helical_dom_sf"/>
</dbReference>
<keyword evidence="2" id="KW-1185">Reference proteome</keyword>
<dbReference type="Gene3D" id="1.25.40.10">
    <property type="entry name" value="Tetratricopeptide repeat domain"/>
    <property type="match status" value="1"/>
</dbReference>